<keyword evidence="2" id="KW-0645">Protease</keyword>
<comment type="caution">
    <text evidence="2">The sequence shown here is derived from an EMBL/GenBank/DDBJ whole genome shotgun (WGS) entry which is preliminary data.</text>
</comment>
<dbReference type="Gene3D" id="1.20.58.760">
    <property type="entry name" value="Peptidase M41"/>
    <property type="match status" value="1"/>
</dbReference>
<organism evidence="2 3">
    <name type="scientific">Xanthobacter agilis</name>
    <dbReference type="NCBI Taxonomy" id="47492"/>
    <lineage>
        <taxon>Bacteria</taxon>
        <taxon>Pseudomonadati</taxon>
        <taxon>Pseudomonadota</taxon>
        <taxon>Alphaproteobacteria</taxon>
        <taxon>Hyphomicrobiales</taxon>
        <taxon>Xanthobacteraceae</taxon>
        <taxon>Xanthobacter</taxon>
    </lineage>
</organism>
<dbReference type="SUPFAM" id="SSF140990">
    <property type="entry name" value="FtsH protease domain-like"/>
    <property type="match status" value="1"/>
</dbReference>
<protein>
    <submittedName>
        <fullName evidence="2">Cell division protease FtsH</fullName>
        <ecNumber evidence="2">3.4.24.-</ecNumber>
    </submittedName>
</protein>
<evidence type="ECO:0000259" key="1">
    <source>
        <dbReference type="Pfam" id="PF01434"/>
    </source>
</evidence>
<feature type="domain" description="Peptidase M41" evidence="1">
    <location>
        <begin position="11"/>
        <end position="161"/>
    </location>
</feature>
<reference evidence="2 3" key="1">
    <citation type="submission" date="2023-07" db="EMBL/GenBank/DDBJ databases">
        <title>Genomic Encyclopedia of Type Strains, Phase IV (KMG-IV): sequencing the most valuable type-strain genomes for metagenomic binning, comparative biology and taxonomic classification.</title>
        <authorList>
            <person name="Goeker M."/>
        </authorList>
    </citation>
    <scope>NUCLEOTIDE SEQUENCE [LARGE SCALE GENOMIC DNA]</scope>
    <source>
        <strain evidence="2 3">DSM 3770</strain>
    </source>
</reference>
<sequence>MSHLPEPVLQRTCIHEAGHAVAALVLGLSENVTVTVGARGAGLGATFFERSAIQLDTREAALDLARYTLAGRAAEDVVLGSISSGSGGASSSDLAQATAIVASLECSFGLGAEGDLTWFGDPQHAVGLLRQPRIARVLQRTLRDLYAEVRGLIEDRCEGVLRIADVLQVRCHLSGPDLIALLGEGASPARPIVPTADAVSAAASL</sequence>
<keyword evidence="3" id="KW-1185">Reference proteome</keyword>
<keyword evidence="2" id="KW-0378">Hydrolase</keyword>
<dbReference type="EMBL" id="JAUSVY010000016">
    <property type="protein sequence ID" value="MDQ0507342.1"/>
    <property type="molecule type" value="Genomic_DNA"/>
</dbReference>
<proteinExistence type="predicted"/>
<keyword evidence="2" id="KW-0132">Cell division</keyword>
<dbReference type="GO" id="GO:0051301">
    <property type="term" value="P:cell division"/>
    <property type="evidence" value="ECO:0007669"/>
    <property type="project" value="UniProtKB-KW"/>
</dbReference>
<dbReference type="Pfam" id="PF01434">
    <property type="entry name" value="Peptidase_M41"/>
    <property type="match status" value="1"/>
</dbReference>
<name>A0ABU0LJN1_XANAG</name>
<evidence type="ECO:0000313" key="3">
    <source>
        <dbReference type="Proteomes" id="UP001241747"/>
    </source>
</evidence>
<dbReference type="EC" id="3.4.24.-" evidence="2"/>
<dbReference type="Proteomes" id="UP001241747">
    <property type="component" value="Unassembled WGS sequence"/>
</dbReference>
<keyword evidence="2" id="KW-0131">Cell cycle</keyword>
<dbReference type="GO" id="GO:0008233">
    <property type="term" value="F:peptidase activity"/>
    <property type="evidence" value="ECO:0007669"/>
    <property type="project" value="UniProtKB-KW"/>
</dbReference>
<dbReference type="InterPro" id="IPR037219">
    <property type="entry name" value="Peptidase_M41-like"/>
</dbReference>
<evidence type="ECO:0000313" key="2">
    <source>
        <dbReference type="EMBL" id="MDQ0507342.1"/>
    </source>
</evidence>
<gene>
    <name evidence="2" type="ORF">QOZ94_004165</name>
</gene>
<accession>A0ABU0LJN1</accession>
<dbReference type="InterPro" id="IPR000642">
    <property type="entry name" value="Peptidase_M41"/>
</dbReference>
<dbReference type="GO" id="GO:0006508">
    <property type="term" value="P:proteolysis"/>
    <property type="evidence" value="ECO:0007669"/>
    <property type="project" value="UniProtKB-KW"/>
</dbReference>
<dbReference type="RefSeq" id="WP_237347680.1">
    <property type="nucleotide sequence ID" value="NZ_JABWGX010000046.1"/>
</dbReference>